<proteinExistence type="predicted"/>
<keyword evidence="2" id="KW-1185">Reference proteome</keyword>
<evidence type="ECO:0000313" key="2">
    <source>
        <dbReference type="Proteomes" id="UP000316416"/>
    </source>
</evidence>
<dbReference type="EMBL" id="CP045503">
    <property type="protein sequence ID" value="QPG58972.1"/>
    <property type="molecule type" value="Genomic_DNA"/>
</dbReference>
<dbReference type="Pfam" id="PF07087">
    <property type="entry name" value="DUF1353"/>
    <property type="match status" value="1"/>
</dbReference>
<protein>
    <submittedName>
        <fullName evidence="1">DUF1353 domain-containing protein</fullName>
    </submittedName>
</protein>
<evidence type="ECO:0000313" key="1">
    <source>
        <dbReference type="EMBL" id="QPG58972.1"/>
    </source>
</evidence>
<name>A0ABX6V9D3_9GAMM</name>
<dbReference type="InterPro" id="IPR010767">
    <property type="entry name" value="Phage_CGC-2007_Cje0229"/>
</dbReference>
<dbReference type="Proteomes" id="UP000316416">
    <property type="component" value="Chromosome"/>
</dbReference>
<reference evidence="1" key="1">
    <citation type="submission" date="2021-07" db="EMBL/GenBank/DDBJ databases">
        <title>Shewanella sp. YLB-07 whole genome sequence.</title>
        <authorList>
            <person name="Yu L."/>
        </authorList>
    </citation>
    <scope>NUCLEOTIDE SEQUENCE</scope>
    <source>
        <strain evidence="1">YLB-08</strain>
    </source>
</reference>
<sequence>MSQKLTKPHFIGRVVTHWLAKEPRKMLLEEPFSFVDKDGIKWTAPAGSIIDGASIPRPLWYLIGSPFNGRYRRSSVIHDVYCVTQSRPHKQVHRMFYDAIRADGVSKVKALAMYGALKIGAPRWTFPKEKPPTKNRRYR</sequence>
<accession>A0ABX6V9D3</accession>
<organism evidence="1 2">
    <name type="scientific">Shewanella eurypsychrophilus</name>
    <dbReference type="NCBI Taxonomy" id="2593656"/>
    <lineage>
        <taxon>Bacteria</taxon>
        <taxon>Pseudomonadati</taxon>
        <taxon>Pseudomonadota</taxon>
        <taxon>Gammaproteobacteria</taxon>
        <taxon>Alteromonadales</taxon>
        <taxon>Shewanellaceae</taxon>
        <taxon>Shewanella</taxon>
    </lineage>
</organism>
<gene>
    <name evidence="1" type="ORF">FM038_017275</name>
</gene>
<dbReference type="RefSeq" id="WP_142874590.1">
    <property type="nucleotide sequence ID" value="NZ_CP045503.2"/>
</dbReference>